<keyword evidence="2" id="KW-1185">Reference proteome</keyword>
<dbReference type="AlphaFoldDB" id="A0A4Q2DYF0"/>
<dbReference type="Proteomes" id="UP000290288">
    <property type="component" value="Unassembled WGS sequence"/>
</dbReference>
<evidence type="ECO:0000313" key="2">
    <source>
        <dbReference type="Proteomes" id="UP000290288"/>
    </source>
</evidence>
<gene>
    <name evidence="1" type="ORF">EST38_g358</name>
</gene>
<protein>
    <submittedName>
        <fullName evidence="1">Uncharacterized protein</fullName>
    </submittedName>
</protein>
<sequence>MAPSSSNTVQRFEILHAKLFGDNAKLDYPTTEINPITPGKRNFATLARSMPAGSRVPINLGSGTGSTLVDAKVGAAADAIKYLEKRYAKEIKEDKIIY</sequence>
<evidence type="ECO:0000313" key="1">
    <source>
        <dbReference type="EMBL" id="RXW25567.1"/>
    </source>
</evidence>
<name>A0A4Q2DYF0_9AGAR</name>
<reference evidence="1 2" key="1">
    <citation type="submission" date="2019-01" db="EMBL/GenBank/DDBJ databases">
        <title>Draft genome sequence of Psathyrella aberdarensis IHI B618.</title>
        <authorList>
            <person name="Buettner E."/>
            <person name="Kellner H."/>
        </authorList>
    </citation>
    <scope>NUCLEOTIDE SEQUENCE [LARGE SCALE GENOMIC DNA]</scope>
    <source>
        <strain evidence="1 2">IHI B618</strain>
    </source>
</reference>
<proteinExistence type="predicted"/>
<accession>A0A4Q2DYF0</accession>
<organism evidence="1 2">
    <name type="scientific">Candolleomyces aberdarensis</name>
    <dbReference type="NCBI Taxonomy" id="2316362"/>
    <lineage>
        <taxon>Eukaryota</taxon>
        <taxon>Fungi</taxon>
        <taxon>Dikarya</taxon>
        <taxon>Basidiomycota</taxon>
        <taxon>Agaricomycotina</taxon>
        <taxon>Agaricomycetes</taxon>
        <taxon>Agaricomycetidae</taxon>
        <taxon>Agaricales</taxon>
        <taxon>Agaricineae</taxon>
        <taxon>Psathyrellaceae</taxon>
        <taxon>Candolleomyces</taxon>
    </lineage>
</organism>
<comment type="caution">
    <text evidence="1">The sequence shown here is derived from an EMBL/GenBank/DDBJ whole genome shotgun (WGS) entry which is preliminary data.</text>
</comment>
<dbReference type="EMBL" id="SDEE01000004">
    <property type="protein sequence ID" value="RXW25567.1"/>
    <property type="molecule type" value="Genomic_DNA"/>
</dbReference>